<protein>
    <submittedName>
        <fullName evidence="1">Uncharacterized protein</fullName>
    </submittedName>
</protein>
<proteinExistence type="predicted"/>
<dbReference type="AlphaFoldDB" id="A0A2P2PGT5"/>
<sequence>MLSRVASQLKLFPIGWAEGSKISC</sequence>
<organism evidence="1">
    <name type="scientific">Rhizophora mucronata</name>
    <name type="common">Asiatic mangrove</name>
    <dbReference type="NCBI Taxonomy" id="61149"/>
    <lineage>
        <taxon>Eukaryota</taxon>
        <taxon>Viridiplantae</taxon>
        <taxon>Streptophyta</taxon>
        <taxon>Embryophyta</taxon>
        <taxon>Tracheophyta</taxon>
        <taxon>Spermatophyta</taxon>
        <taxon>Magnoliopsida</taxon>
        <taxon>eudicotyledons</taxon>
        <taxon>Gunneridae</taxon>
        <taxon>Pentapetalae</taxon>
        <taxon>rosids</taxon>
        <taxon>fabids</taxon>
        <taxon>Malpighiales</taxon>
        <taxon>Rhizophoraceae</taxon>
        <taxon>Rhizophora</taxon>
    </lineage>
</organism>
<accession>A0A2P2PGT5</accession>
<name>A0A2P2PGT5_RHIMU</name>
<evidence type="ECO:0000313" key="1">
    <source>
        <dbReference type="EMBL" id="MBX53966.1"/>
    </source>
</evidence>
<reference evidence="1" key="1">
    <citation type="submission" date="2018-02" db="EMBL/GenBank/DDBJ databases">
        <title>Rhizophora mucronata_Transcriptome.</title>
        <authorList>
            <person name="Meera S.P."/>
            <person name="Sreeshan A."/>
            <person name="Augustine A."/>
        </authorList>
    </citation>
    <scope>NUCLEOTIDE SEQUENCE</scope>
    <source>
        <tissue evidence="1">Leaf</tissue>
    </source>
</reference>
<dbReference type="EMBL" id="GGEC01073482">
    <property type="protein sequence ID" value="MBX53966.1"/>
    <property type="molecule type" value="Transcribed_RNA"/>
</dbReference>